<dbReference type="SMART" id="SM00421">
    <property type="entry name" value="HTH_LUXR"/>
    <property type="match status" value="1"/>
</dbReference>
<evidence type="ECO:0000256" key="4">
    <source>
        <dbReference type="SAM" id="MobiDB-lite"/>
    </source>
</evidence>
<feature type="region of interest" description="Disordered" evidence="4">
    <location>
        <begin position="1"/>
        <end position="32"/>
    </location>
</feature>
<dbReference type="AlphaFoldDB" id="A0A2S6I3R3"/>
<dbReference type="Proteomes" id="UP000237662">
    <property type="component" value="Unassembled WGS sequence"/>
</dbReference>
<keyword evidence="3" id="KW-0804">Transcription</keyword>
<dbReference type="InterPro" id="IPR016032">
    <property type="entry name" value="Sig_transdc_resp-reg_C-effctor"/>
</dbReference>
<accession>A0A2S6I3R3</accession>
<dbReference type="GO" id="GO:0006355">
    <property type="term" value="P:regulation of DNA-templated transcription"/>
    <property type="evidence" value="ECO:0007669"/>
    <property type="project" value="InterPro"/>
</dbReference>
<feature type="domain" description="HTH luxR-type" evidence="5">
    <location>
        <begin position="185"/>
        <end position="250"/>
    </location>
</feature>
<dbReference type="PANTHER" id="PTHR44688">
    <property type="entry name" value="DNA-BINDING TRANSCRIPTIONAL ACTIVATOR DEVR_DOSR"/>
    <property type="match status" value="1"/>
</dbReference>
<dbReference type="EMBL" id="PTJC01000006">
    <property type="protein sequence ID" value="PPK85800.1"/>
    <property type="molecule type" value="Genomic_DNA"/>
</dbReference>
<comment type="caution">
    <text evidence="6">The sequence shown here is derived from an EMBL/GenBank/DDBJ whole genome shotgun (WGS) entry which is preliminary data.</text>
</comment>
<dbReference type="Gene3D" id="3.30.450.20">
    <property type="entry name" value="PAS domain"/>
    <property type="match status" value="1"/>
</dbReference>
<evidence type="ECO:0000256" key="1">
    <source>
        <dbReference type="ARBA" id="ARBA00023015"/>
    </source>
</evidence>
<protein>
    <submittedName>
        <fullName evidence="6">Regulatory LuxR family protein</fullName>
    </submittedName>
</protein>
<name>A0A2S6I3R3_9BACT</name>
<evidence type="ECO:0000256" key="2">
    <source>
        <dbReference type="ARBA" id="ARBA00023125"/>
    </source>
</evidence>
<dbReference type="PANTHER" id="PTHR44688:SF16">
    <property type="entry name" value="DNA-BINDING TRANSCRIPTIONAL ACTIVATOR DEVR_DOSR"/>
    <property type="match status" value="1"/>
</dbReference>
<dbReference type="Gene3D" id="1.10.10.10">
    <property type="entry name" value="Winged helix-like DNA-binding domain superfamily/Winged helix DNA-binding domain"/>
    <property type="match status" value="1"/>
</dbReference>
<dbReference type="InterPro" id="IPR035965">
    <property type="entry name" value="PAS-like_dom_sf"/>
</dbReference>
<evidence type="ECO:0000313" key="7">
    <source>
        <dbReference type="Proteomes" id="UP000237662"/>
    </source>
</evidence>
<evidence type="ECO:0000313" key="6">
    <source>
        <dbReference type="EMBL" id="PPK85800.1"/>
    </source>
</evidence>
<dbReference type="SUPFAM" id="SSF46894">
    <property type="entry name" value="C-terminal effector domain of the bipartite response regulators"/>
    <property type="match status" value="1"/>
</dbReference>
<evidence type="ECO:0000256" key="3">
    <source>
        <dbReference type="ARBA" id="ARBA00023163"/>
    </source>
</evidence>
<dbReference type="PROSITE" id="PS00622">
    <property type="entry name" value="HTH_LUXR_1"/>
    <property type="match status" value="1"/>
</dbReference>
<dbReference type="GO" id="GO:0003677">
    <property type="term" value="F:DNA binding"/>
    <property type="evidence" value="ECO:0007669"/>
    <property type="project" value="UniProtKB-KW"/>
</dbReference>
<dbReference type="CDD" id="cd06170">
    <property type="entry name" value="LuxR_C_like"/>
    <property type="match status" value="1"/>
</dbReference>
<keyword evidence="7" id="KW-1185">Reference proteome</keyword>
<dbReference type="InterPro" id="IPR036388">
    <property type="entry name" value="WH-like_DNA-bd_sf"/>
</dbReference>
<dbReference type="PROSITE" id="PS50043">
    <property type="entry name" value="HTH_LUXR_2"/>
    <property type="match status" value="1"/>
</dbReference>
<gene>
    <name evidence="6" type="ORF">CLV84_2707</name>
</gene>
<dbReference type="SUPFAM" id="SSF55785">
    <property type="entry name" value="PYP-like sensor domain (PAS domain)"/>
    <property type="match status" value="1"/>
</dbReference>
<evidence type="ECO:0000259" key="5">
    <source>
        <dbReference type="PROSITE" id="PS50043"/>
    </source>
</evidence>
<proteinExistence type="predicted"/>
<dbReference type="InterPro" id="IPR000792">
    <property type="entry name" value="Tscrpt_reg_LuxR_C"/>
</dbReference>
<sequence>MHLNFSNPGGEDSNRDPYGGDQSRSVRDGDPGGLLDRSAAFVYSIDYRTRRFKYLSHGIQRMLGFGHDSWKRRGAEAIAAAIHPEDQALYRAIWQHIGDVLRESPAKQRTNVHFTYCLRLLTADGVPVHLGFQKTIIAVDAAGNPVADVVVVTDITPFLRPQSGFLHIGAVGMGSHQSYNVDLPATGETIPFSAREREVLQLVAQGMSSREIAGALFISRDTVSTHRKNMMKKAGVNRAIELIRYARAHGLLEERGLPSAVVVKKPEKEIADREEGSDGDQE</sequence>
<reference evidence="6 7" key="1">
    <citation type="submission" date="2018-02" db="EMBL/GenBank/DDBJ databases">
        <title>Genomic Encyclopedia of Archaeal and Bacterial Type Strains, Phase II (KMG-II): from individual species to whole genera.</title>
        <authorList>
            <person name="Goeker M."/>
        </authorList>
    </citation>
    <scope>NUCLEOTIDE SEQUENCE [LARGE SCALE GENOMIC DNA]</scope>
    <source>
        <strain evidence="6 7">DSM 29526</strain>
    </source>
</reference>
<organism evidence="6 7">
    <name type="scientific">Neolewinella xylanilytica</name>
    <dbReference type="NCBI Taxonomy" id="1514080"/>
    <lineage>
        <taxon>Bacteria</taxon>
        <taxon>Pseudomonadati</taxon>
        <taxon>Bacteroidota</taxon>
        <taxon>Saprospiria</taxon>
        <taxon>Saprospirales</taxon>
        <taxon>Lewinellaceae</taxon>
        <taxon>Neolewinella</taxon>
    </lineage>
</organism>
<dbReference type="RefSeq" id="WP_245911510.1">
    <property type="nucleotide sequence ID" value="NZ_PTJC01000006.1"/>
</dbReference>
<keyword evidence="1" id="KW-0805">Transcription regulation</keyword>
<dbReference type="Pfam" id="PF00196">
    <property type="entry name" value="GerE"/>
    <property type="match status" value="1"/>
</dbReference>
<dbReference type="PRINTS" id="PR00038">
    <property type="entry name" value="HTHLUXR"/>
</dbReference>
<keyword evidence="2" id="KW-0238">DNA-binding</keyword>